<sequence>MTDAREPLPIVQASDEDVAAAAYGAGGEPDPATPLGAAALWQTALGMGPDQYRTALENLSFVPNVWGDFSEAVGLISGRSILTRVDTPDGAPHVSYVRFIEYSGASGAVAFADAPLDDVIVMTLVKPPDFPWWLVYSLTRDYAPPVDELELW</sequence>
<dbReference type="Proteomes" id="UP001500033">
    <property type="component" value="Unassembled WGS sequence"/>
</dbReference>
<gene>
    <name evidence="1" type="ORF">GCM10009576_098930</name>
</gene>
<protein>
    <submittedName>
        <fullName evidence="1">Uncharacterized protein</fullName>
    </submittedName>
</protein>
<keyword evidence="2" id="KW-1185">Reference proteome</keyword>
<name>A0ABP4DEH4_9ACTN</name>
<organism evidence="1 2">
    <name type="scientific">Streptomyces rhizosphaericus</name>
    <dbReference type="NCBI Taxonomy" id="114699"/>
    <lineage>
        <taxon>Bacteria</taxon>
        <taxon>Bacillati</taxon>
        <taxon>Actinomycetota</taxon>
        <taxon>Actinomycetes</taxon>
        <taxon>Kitasatosporales</taxon>
        <taxon>Streptomycetaceae</taxon>
        <taxon>Streptomyces</taxon>
        <taxon>Streptomyces violaceusniger group</taxon>
    </lineage>
</organism>
<proteinExistence type="predicted"/>
<dbReference type="EMBL" id="BAAAIE010000396">
    <property type="protein sequence ID" value="GAA1007621.1"/>
    <property type="molecule type" value="Genomic_DNA"/>
</dbReference>
<evidence type="ECO:0000313" key="1">
    <source>
        <dbReference type="EMBL" id="GAA1007621.1"/>
    </source>
</evidence>
<comment type="caution">
    <text evidence="1">The sequence shown here is derived from an EMBL/GenBank/DDBJ whole genome shotgun (WGS) entry which is preliminary data.</text>
</comment>
<reference evidence="2" key="1">
    <citation type="journal article" date="2019" name="Int. J. Syst. Evol. Microbiol.">
        <title>The Global Catalogue of Microorganisms (GCM) 10K type strain sequencing project: providing services to taxonomists for standard genome sequencing and annotation.</title>
        <authorList>
            <consortium name="The Broad Institute Genomics Platform"/>
            <consortium name="The Broad Institute Genome Sequencing Center for Infectious Disease"/>
            <person name="Wu L."/>
            <person name="Ma J."/>
        </authorList>
    </citation>
    <scope>NUCLEOTIDE SEQUENCE [LARGE SCALE GENOMIC DNA]</scope>
    <source>
        <strain evidence="2">JCM 11445</strain>
    </source>
</reference>
<accession>A0ABP4DEH4</accession>
<evidence type="ECO:0000313" key="2">
    <source>
        <dbReference type="Proteomes" id="UP001500033"/>
    </source>
</evidence>